<proteinExistence type="predicted"/>
<comment type="caution">
    <text evidence="1">The sequence shown here is derived from an EMBL/GenBank/DDBJ whole genome shotgun (WGS) entry which is preliminary data.</text>
</comment>
<evidence type="ECO:0000313" key="2">
    <source>
        <dbReference type="Proteomes" id="UP001501523"/>
    </source>
</evidence>
<protein>
    <submittedName>
        <fullName evidence="1">Uncharacterized protein</fullName>
    </submittedName>
</protein>
<dbReference type="EMBL" id="BAAAEU010000007">
    <property type="protein sequence ID" value="GAA0713793.1"/>
    <property type="molecule type" value="Genomic_DNA"/>
</dbReference>
<name>A0ABN1IHK0_9GAMM</name>
<sequence length="60" mass="6136">MIPVSVCASFFPSLSLSPGSASDLSGIATAAVEVCAEAFALKPMLMQRAKVDIAPNDTHA</sequence>
<keyword evidence="2" id="KW-1185">Reference proteome</keyword>
<reference evidence="1 2" key="1">
    <citation type="journal article" date="2019" name="Int. J. Syst. Evol. Microbiol.">
        <title>The Global Catalogue of Microorganisms (GCM) 10K type strain sequencing project: providing services to taxonomists for standard genome sequencing and annotation.</title>
        <authorList>
            <consortium name="The Broad Institute Genomics Platform"/>
            <consortium name="The Broad Institute Genome Sequencing Center for Infectious Disease"/>
            <person name="Wu L."/>
            <person name="Ma J."/>
        </authorList>
    </citation>
    <scope>NUCLEOTIDE SEQUENCE [LARGE SCALE GENOMIC DNA]</scope>
    <source>
        <strain evidence="1 2">JCM 15421</strain>
    </source>
</reference>
<organism evidence="1 2">
    <name type="scientific">Dokdonella soli</name>
    <dbReference type="NCBI Taxonomy" id="529810"/>
    <lineage>
        <taxon>Bacteria</taxon>
        <taxon>Pseudomonadati</taxon>
        <taxon>Pseudomonadota</taxon>
        <taxon>Gammaproteobacteria</taxon>
        <taxon>Lysobacterales</taxon>
        <taxon>Rhodanobacteraceae</taxon>
        <taxon>Dokdonella</taxon>
    </lineage>
</organism>
<evidence type="ECO:0000313" key="1">
    <source>
        <dbReference type="EMBL" id="GAA0713793.1"/>
    </source>
</evidence>
<accession>A0ABN1IHK0</accession>
<gene>
    <name evidence="1" type="ORF">GCM10009105_17550</name>
</gene>
<dbReference type="Proteomes" id="UP001501523">
    <property type="component" value="Unassembled WGS sequence"/>
</dbReference>